<sequence>MGDRVPPRWHPVIGPEEGVKAAVIELHYSIPYSDWLPLDDRVGTLAAQCLVDLKTSKAQKKGLVGGGEILSVTALKADKGVGSGHRLDPPFNVIGGNIITLDDGLLVVHSKEVLFMVALEFHHHAVVEHVH</sequence>
<protein>
    <submittedName>
        <fullName evidence="1">Uncharacterized protein</fullName>
    </submittedName>
</protein>
<proteinExistence type="predicted"/>
<keyword evidence="2" id="KW-1185">Reference proteome</keyword>
<evidence type="ECO:0000313" key="2">
    <source>
        <dbReference type="Proteomes" id="UP000796880"/>
    </source>
</evidence>
<evidence type="ECO:0000313" key="1">
    <source>
        <dbReference type="EMBL" id="KAF3457583.1"/>
    </source>
</evidence>
<reference evidence="1" key="1">
    <citation type="submission" date="2020-03" db="EMBL/GenBank/DDBJ databases">
        <title>A high-quality chromosome-level genome assembly of a woody plant with both climbing and erect habits, Rhamnella rubrinervis.</title>
        <authorList>
            <person name="Lu Z."/>
            <person name="Yang Y."/>
            <person name="Zhu X."/>
            <person name="Sun Y."/>
        </authorList>
    </citation>
    <scope>NUCLEOTIDE SEQUENCE</scope>
    <source>
        <strain evidence="1">BYM</strain>
        <tissue evidence="1">Leaf</tissue>
    </source>
</reference>
<name>A0A8K0MTM7_9ROSA</name>
<dbReference type="EMBL" id="VOIH02000001">
    <property type="protein sequence ID" value="KAF3457583.1"/>
    <property type="molecule type" value="Genomic_DNA"/>
</dbReference>
<dbReference type="AlphaFoldDB" id="A0A8K0MTM7"/>
<comment type="caution">
    <text evidence="1">The sequence shown here is derived from an EMBL/GenBank/DDBJ whole genome shotgun (WGS) entry which is preliminary data.</text>
</comment>
<gene>
    <name evidence="1" type="ORF">FNV43_RR02241</name>
</gene>
<accession>A0A8K0MTM7</accession>
<dbReference type="Proteomes" id="UP000796880">
    <property type="component" value="Unassembled WGS sequence"/>
</dbReference>
<organism evidence="1 2">
    <name type="scientific">Rhamnella rubrinervis</name>
    <dbReference type="NCBI Taxonomy" id="2594499"/>
    <lineage>
        <taxon>Eukaryota</taxon>
        <taxon>Viridiplantae</taxon>
        <taxon>Streptophyta</taxon>
        <taxon>Embryophyta</taxon>
        <taxon>Tracheophyta</taxon>
        <taxon>Spermatophyta</taxon>
        <taxon>Magnoliopsida</taxon>
        <taxon>eudicotyledons</taxon>
        <taxon>Gunneridae</taxon>
        <taxon>Pentapetalae</taxon>
        <taxon>rosids</taxon>
        <taxon>fabids</taxon>
        <taxon>Rosales</taxon>
        <taxon>Rhamnaceae</taxon>
        <taxon>rhamnoid group</taxon>
        <taxon>Rhamneae</taxon>
        <taxon>Rhamnella</taxon>
    </lineage>
</organism>